<dbReference type="Gene3D" id="1.10.1660.10">
    <property type="match status" value="1"/>
</dbReference>
<gene>
    <name evidence="3" type="ORF">EFW17_04975</name>
</gene>
<dbReference type="PANTHER" id="PTHR30204:SF93">
    <property type="entry name" value="HTH MERR-TYPE DOMAIN-CONTAINING PROTEIN"/>
    <property type="match status" value="1"/>
</dbReference>
<protein>
    <submittedName>
        <fullName evidence="3">MerR family transcriptional regulator</fullName>
    </submittedName>
</protein>
<proteinExistence type="predicted"/>
<comment type="caution">
    <text evidence="3">The sequence shown here is derived from an EMBL/GenBank/DDBJ whole genome shotgun (WGS) entry which is preliminary data.</text>
</comment>
<dbReference type="Proteomes" id="UP000269198">
    <property type="component" value="Unassembled WGS sequence"/>
</dbReference>
<dbReference type="InterPro" id="IPR047057">
    <property type="entry name" value="MerR_fam"/>
</dbReference>
<keyword evidence="4" id="KW-1185">Reference proteome</keyword>
<evidence type="ECO:0000313" key="3">
    <source>
        <dbReference type="EMBL" id="RNL86550.1"/>
    </source>
</evidence>
<accession>A0A3N0EFA5</accession>
<dbReference type="EMBL" id="RJMB01000003">
    <property type="protein sequence ID" value="RNL86550.1"/>
    <property type="molecule type" value="Genomic_DNA"/>
</dbReference>
<sequence>MHIGELSRRTEVNAHQLRYYEAQGLLEPDRTPAGYRVYTQADVVKVKQIRHLLNAGLSTEDIAYLLPCASGETPELAGCPELLAAMRTRLRRLDDQVDTLTRSREALAHYIDEAARIGGETYGPFGATTPEPTPA</sequence>
<evidence type="ECO:0000259" key="2">
    <source>
        <dbReference type="PROSITE" id="PS50937"/>
    </source>
</evidence>
<dbReference type="SMART" id="SM00422">
    <property type="entry name" value="HTH_MERR"/>
    <property type="match status" value="1"/>
</dbReference>
<dbReference type="OrthoDB" id="5296483at2"/>
<reference evidence="3 4" key="1">
    <citation type="submission" date="2018-11" db="EMBL/GenBank/DDBJ databases">
        <title>The genome draft of YIM 96095.</title>
        <authorList>
            <person name="Tang S.-K."/>
            <person name="Chunyu W.-X."/>
            <person name="Feng Y.-Z."/>
        </authorList>
    </citation>
    <scope>NUCLEOTIDE SEQUENCE [LARGE SCALE GENOMIC DNA]</scope>
    <source>
        <strain evidence="3 4">YIM 96095</strain>
    </source>
</reference>
<dbReference type="CDD" id="cd01282">
    <property type="entry name" value="HTH_MerR-like_sg3"/>
    <property type="match status" value="1"/>
</dbReference>
<name>A0A3N0EFA5_9ACTN</name>
<dbReference type="SUPFAM" id="SSF46955">
    <property type="entry name" value="Putative DNA-binding domain"/>
    <property type="match status" value="1"/>
</dbReference>
<keyword evidence="1" id="KW-0238">DNA-binding</keyword>
<dbReference type="PRINTS" id="PR00040">
    <property type="entry name" value="HTHMERR"/>
</dbReference>
<dbReference type="PROSITE" id="PS00552">
    <property type="entry name" value="HTH_MERR_1"/>
    <property type="match status" value="1"/>
</dbReference>
<dbReference type="AlphaFoldDB" id="A0A3N0EFA5"/>
<evidence type="ECO:0000256" key="1">
    <source>
        <dbReference type="ARBA" id="ARBA00023125"/>
    </source>
</evidence>
<organism evidence="3 4">
    <name type="scientific">Halostreptopolyspora alba</name>
    <dbReference type="NCBI Taxonomy" id="2487137"/>
    <lineage>
        <taxon>Bacteria</taxon>
        <taxon>Bacillati</taxon>
        <taxon>Actinomycetota</taxon>
        <taxon>Actinomycetes</taxon>
        <taxon>Streptosporangiales</taxon>
        <taxon>Nocardiopsidaceae</taxon>
        <taxon>Halostreptopolyspora</taxon>
    </lineage>
</organism>
<dbReference type="InterPro" id="IPR009061">
    <property type="entry name" value="DNA-bd_dom_put_sf"/>
</dbReference>
<dbReference type="InterPro" id="IPR000551">
    <property type="entry name" value="MerR-type_HTH_dom"/>
</dbReference>
<evidence type="ECO:0000313" key="4">
    <source>
        <dbReference type="Proteomes" id="UP000269198"/>
    </source>
</evidence>
<dbReference type="PANTHER" id="PTHR30204">
    <property type="entry name" value="REDOX-CYCLING DRUG-SENSING TRANSCRIPTIONAL ACTIVATOR SOXR"/>
    <property type="match status" value="1"/>
</dbReference>
<dbReference type="RefSeq" id="WP_123200075.1">
    <property type="nucleotide sequence ID" value="NZ_RJMB01000003.1"/>
</dbReference>
<feature type="domain" description="HTH merR-type" evidence="2">
    <location>
        <begin position="1"/>
        <end position="68"/>
    </location>
</feature>
<dbReference type="GO" id="GO:0003700">
    <property type="term" value="F:DNA-binding transcription factor activity"/>
    <property type="evidence" value="ECO:0007669"/>
    <property type="project" value="InterPro"/>
</dbReference>
<dbReference type="Pfam" id="PF13411">
    <property type="entry name" value="MerR_1"/>
    <property type="match status" value="1"/>
</dbReference>
<dbReference type="GO" id="GO:0003677">
    <property type="term" value="F:DNA binding"/>
    <property type="evidence" value="ECO:0007669"/>
    <property type="project" value="UniProtKB-KW"/>
</dbReference>
<dbReference type="PROSITE" id="PS50937">
    <property type="entry name" value="HTH_MERR_2"/>
    <property type="match status" value="1"/>
</dbReference>